<evidence type="ECO:0000259" key="2">
    <source>
        <dbReference type="PROSITE" id="PS50144"/>
    </source>
</evidence>
<protein>
    <recommendedName>
        <fullName evidence="5">Speckle-type POZ protein</fullName>
    </recommendedName>
</protein>
<accession>A0A4Y2RQ86</accession>
<dbReference type="Gene3D" id="3.30.710.10">
    <property type="entry name" value="Potassium Channel Kv1.1, Chain A"/>
    <property type="match status" value="1"/>
</dbReference>
<gene>
    <name evidence="3" type="ORF">AVEN_129812_1</name>
</gene>
<dbReference type="SUPFAM" id="SSF54695">
    <property type="entry name" value="POZ domain"/>
    <property type="match status" value="1"/>
</dbReference>
<dbReference type="PROSITE" id="PS50144">
    <property type="entry name" value="MATH"/>
    <property type="match status" value="1"/>
</dbReference>
<dbReference type="Gene3D" id="2.60.210.10">
    <property type="entry name" value="Apoptosis, Tumor Necrosis Factor Receptor Associated Protein 2, Chain A"/>
    <property type="match status" value="1"/>
</dbReference>
<keyword evidence="4" id="KW-1185">Reference proteome</keyword>
<reference evidence="3 4" key="1">
    <citation type="journal article" date="2019" name="Sci. Rep.">
        <title>Orb-weaving spider Araneus ventricosus genome elucidates the spidroin gene catalogue.</title>
        <authorList>
            <person name="Kono N."/>
            <person name="Nakamura H."/>
            <person name="Ohtoshi R."/>
            <person name="Moran D.A.P."/>
            <person name="Shinohara A."/>
            <person name="Yoshida Y."/>
            <person name="Fujiwara M."/>
            <person name="Mori M."/>
            <person name="Tomita M."/>
            <person name="Arakawa K."/>
        </authorList>
    </citation>
    <scope>NUCLEOTIDE SEQUENCE [LARGE SCALE GENOMIC DNA]</scope>
</reference>
<dbReference type="CDD" id="cd00121">
    <property type="entry name" value="MATH"/>
    <property type="match status" value="1"/>
</dbReference>
<dbReference type="InterPro" id="IPR011333">
    <property type="entry name" value="SKP1/BTB/POZ_sf"/>
</dbReference>
<proteinExistence type="predicted"/>
<evidence type="ECO:0008006" key="5">
    <source>
        <dbReference type="Google" id="ProtNLM"/>
    </source>
</evidence>
<dbReference type="EMBL" id="BGPR01017999">
    <property type="protein sequence ID" value="GBN77974.1"/>
    <property type="molecule type" value="Genomic_DNA"/>
</dbReference>
<evidence type="ECO:0000259" key="1">
    <source>
        <dbReference type="PROSITE" id="PS50097"/>
    </source>
</evidence>
<evidence type="ECO:0000313" key="3">
    <source>
        <dbReference type="EMBL" id="GBN77974.1"/>
    </source>
</evidence>
<comment type="caution">
    <text evidence="3">The sequence shown here is derived from an EMBL/GenBank/DDBJ whole genome shotgun (WGS) entry which is preliminary data.</text>
</comment>
<evidence type="ECO:0000313" key="4">
    <source>
        <dbReference type="Proteomes" id="UP000499080"/>
    </source>
</evidence>
<dbReference type="InterPro" id="IPR000210">
    <property type="entry name" value="BTB/POZ_dom"/>
</dbReference>
<dbReference type="OrthoDB" id="6359816at2759"/>
<dbReference type="CDD" id="cd18186">
    <property type="entry name" value="BTB_POZ_ZBTB_KLHL-like"/>
    <property type="match status" value="1"/>
</dbReference>
<dbReference type="SMART" id="SM00225">
    <property type="entry name" value="BTB"/>
    <property type="match status" value="1"/>
</dbReference>
<sequence length="531" mass="60068">MAFVNSEERCYTFLWKLENISYCLEKKGKRIESPSFVVDAIDQTKWKLCFYPRGDSDEDWIACYLHREADSKGASSVKIKYELALIKDDGSELKSTGIIENTFSKNSGFGRSKFLKREDVFLTERSIFLQQDTLTARCRIWKSVGQMPVNVRCYARTRIGVRKRSSYLKLENFSTLESDVRSTYQVTSLESYEPLIDVDFTLTGGISSFSGGIIRFGLSLYDRTVKYCALRLNLVDASGVIVNCNQEEFWFDGSDQSLVVLRSPYPSIGGLSSPVALPCHPRKEFTFFFTKKQLMAMKSVYLIEDILTIHWELALSKGILSSEAEKVEIPILSEQNVCTSSESNFSNIYDKKVSLSNDLIDNVKSLYDEKFLCDVKLKTNTSVFPAHKVILSASSSVFKAMFSSSVIGKDSDSINIEGLSDDTINQMLLYIYTTRVEDLTWASASRLYVGAHKYAIISLKSICSTYLKENLSVDNACHTLLLVRSCLPDDSLKSAAQDYILKYGQSITNTNGWKVLMKFDRNLAAETLRLR</sequence>
<dbReference type="PANTHER" id="PTHR24413">
    <property type="entry name" value="SPECKLE-TYPE POZ PROTEIN"/>
    <property type="match status" value="1"/>
</dbReference>
<organism evidence="3 4">
    <name type="scientific">Araneus ventricosus</name>
    <name type="common">Orbweaver spider</name>
    <name type="synonym">Epeira ventricosa</name>
    <dbReference type="NCBI Taxonomy" id="182803"/>
    <lineage>
        <taxon>Eukaryota</taxon>
        <taxon>Metazoa</taxon>
        <taxon>Ecdysozoa</taxon>
        <taxon>Arthropoda</taxon>
        <taxon>Chelicerata</taxon>
        <taxon>Arachnida</taxon>
        <taxon>Araneae</taxon>
        <taxon>Araneomorphae</taxon>
        <taxon>Entelegynae</taxon>
        <taxon>Araneoidea</taxon>
        <taxon>Araneidae</taxon>
        <taxon>Araneus</taxon>
    </lineage>
</organism>
<feature type="domain" description="BTB" evidence="1">
    <location>
        <begin position="373"/>
        <end position="437"/>
    </location>
</feature>
<dbReference type="Gene3D" id="1.25.40.420">
    <property type="match status" value="1"/>
</dbReference>
<dbReference type="Proteomes" id="UP000499080">
    <property type="component" value="Unassembled WGS sequence"/>
</dbReference>
<dbReference type="InterPro" id="IPR002083">
    <property type="entry name" value="MATH/TRAF_dom"/>
</dbReference>
<dbReference type="GO" id="GO:0030163">
    <property type="term" value="P:protein catabolic process"/>
    <property type="evidence" value="ECO:0007669"/>
    <property type="project" value="UniProtKB-ARBA"/>
</dbReference>
<dbReference type="Pfam" id="PF00651">
    <property type="entry name" value="BTB"/>
    <property type="match status" value="1"/>
</dbReference>
<dbReference type="PROSITE" id="PS50097">
    <property type="entry name" value="BTB"/>
    <property type="match status" value="1"/>
</dbReference>
<dbReference type="Pfam" id="PF22486">
    <property type="entry name" value="MATH_2"/>
    <property type="match status" value="1"/>
</dbReference>
<name>A0A4Y2RQ86_ARAVE</name>
<dbReference type="InterPro" id="IPR008974">
    <property type="entry name" value="TRAF-like"/>
</dbReference>
<dbReference type="SUPFAM" id="SSF49599">
    <property type="entry name" value="TRAF domain-like"/>
    <property type="match status" value="1"/>
</dbReference>
<dbReference type="SMART" id="SM00061">
    <property type="entry name" value="MATH"/>
    <property type="match status" value="1"/>
</dbReference>
<feature type="domain" description="MATH" evidence="2">
    <location>
        <begin position="10"/>
        <end position="140"/>
    </location>
</feature>
<dbReference type="AlphaFoldDB" id="A0A4Y2RQ86"/>